<evidence type="ECO:0000313" key="2">
    <source>
        <dbReference type="EMBL" id="TQR21294.1"/>
    </source>
</evidence>
<dbReference type="AlphaFoldDB" id="A0A544TV21"/>
<gene>
    <name evidence="2" type="ORF">FG384_03565</name>
</gene>
<dbReference type="OrthoDB" id="2435178at2"/>
<feature type="transmembrane region" description="Helical" evidence="1">
    <location>
        <begin position="130"/>
        <end position="156"/>
    </location>
</feature>
<feature type="transmembrane region" description="Helical" evidence="1">
    <location>
        <begin position="210"/>
        <end position="235"/>
    </location>
</feature>
<feature type="transmembrane region" description="Helical" evidence="1">
    <location>
        <begin position="93"/>
        <end position="118"/>
    </location>
</feature>
<accession>A0A544TV21</accession>
<keyword evidence="3" id="KW-1185">Reference proteome</keyword>
<protein>
    <recommendedName>
        <fullName evidence="4">ABC transporter ATPase</fullName>
    </recommendedName>
</protein>
<reference evidence="2 3" key="1">
    <citation type="submission" date="2019-06" db="EMBL/GenBank/DDBJ databases">
        <title>Psychrobacillus vulpis sp. nov., a new species isolated from feces of a red fox that inhabits in The Tablas de Daimiel Natural Park, Albacete, Spain.</title>
        <authorList>
            <person name="Rodriguez M."/>
            <person name="Reina J.C."/>
            <person name="Bejar V."/>
            <person name="Llamas I."/>
        </authorList>
    </citation>
    <scope>NUCLEOTIDE SEQUENCE [LARGE SCALE GENOMIC DNA]</scope>
    <source>
        <strain evidence="2 3">Z8</strain>
    </source>
</reference>
<feature type="transmembrane region" description="Helical" evidence="1">
    <location>
        <begin position="61"/>
        <end position="81"/>
    </location>
</feature>
<evidence type="ECO:0008006" key="4">
    <source>
        <dbReference type="Google" id="ProtNLM"/>
    </source>
</evidence>
<feature type="transmembrane region" description="Helical" evidence="1">
    <location>
        <begin position="177"/>
        <end position="198"/>
    </location>
</feature>
<dbReference type="EMBL" id="VDGI01000002">
    <property type="protein sequence ID" value="TQR21294.1"/>
    <property type="molecule type" value="Genomic_DNA"/>
</dbReference>
<name>A0A544TV21_9BACI</name>
<comment type="caution">
    <text evidence="2">The sequence shown here is derived from an EMBL/GenBank/DDBJ whole genome shotgun (WGS) entry which is preliminary data.</text>
</comment>
<sequence>MTRKLKEEDFEVMRGPFEYGRQRPEALSGVLILSIFLQALLFALEYFMAGRHTVYPYNDQILLIHFVVTVILSVLSLIYAMPIVYKKSEKMQYLLSILVSQNLFSISFLISALFIIGYDGEGKVANAESLIQFTYIVLGIGFLIFVATFIRFYILLRKGHYRKGSKKDALRSRFETTSYVPTAIIGSLGLVFIIQYIVRTSAINDLNMMILIVNGIGLFFVMLFILPEQLVILYCKFRFKSFNFNERDNLNK</sequence>
<organism evidence="2 3">
    <name type="scientific">Psychrobacillus vulpis</name>
    <dbReference type="NCBI Taxonomy" id="2325572"/>
    <lineage>
        <taxon>Bacteria</taxon>
        <taxon>Bacillati</taxon>
        <taxon>Bacillota</taxon>
        <taxon>Bacilli</taxon>
        <taxon>Bacillales</taxon>
        <taxon>Bacillaceae</taxon>
        <taxon>Psychrobacillus</taxon>
    </lineage>
</organism>
<dbReference type="Proteomes" id="UP000316626">
    <property type="component" value="Unassembled WGS sequence"/>
</dbReference>
<keyword evidence="1" id="KW-0812">Transmembrane</keyword>
<keyword evidence="1" id="KW-1133">Transmembrane helix</keyword>
<evidence type="ECO:0000313" key="3">
    <source>
        <dbReference type="Proteomes" id="UP000316626"/>
    </source>
</evidence>
<keyword evidence="1" id="KW-0472">Membrane</keyword>
<feature type="transmembrane region" description="Helical" evidence="1">
    <location>
        <begin position="26"/>
        <end position="49"/>
    </location>
</feature>
<evidence type="ECO:0000256" key="1">
    <source>
        <dbReference type="SAM" id="Phobius"/>
    </source>
</evidence>
<dbReference type="RefSeq" id="WP_142641185.1">
    <property type="nucleotide sequence ID" value="NZ_VDGI01000002.1"/>
</dbReference>
<proteinExistence type="predicted"/>